<reference evidence="1 2" key="1">
    <citation type="submission" date="2020-10" db="EMBL/GenBank/DDBJ databases">
        <title>Sequencing the genomes of 1000 actinobacteria strains.</title>
        <authorList>
            <person name="Klenk H.-P."/>
        </authorList>
    </citation>
    <scope>NUCLEOTIDE SEQUENCE [LARGE SCALE GENOMIC DNA]</scope>
    <source>
        <strain evidence="1 2">DSM 41803</strain>
    </source>
</reference>
<proteinExistence type="predicted"/>
<dbReference type="AlphaFoldDB" id="A0A8I0TWN2"/>
<dbReference type="EMBL" id="JADBGF010000002">
    <property type="protein sequence ID" value="MBE1603004.1"/>
    <property type="molecule type" value="Genomic_DNA"/>
</dbReference>
<gene>
    <name evidence="1" type="ORF">H4687_009233</name>
</gene>
<evidence type="ECO:0000313" key="1">
    <source>
        <dbReference type="EMBL" id="MBE1603004.1"/>
    </source>
</evidence>
<evidence type="ECO:0000313" key="2">
    <source>
        <dbReference type="Proteomes" id="UP000629287"/>
    </source>
</evidence>
<dbReference type="GeneID" id="86833523"/>
<dbReference type="RefSeq" id="WP_046916096.1">
    <property type="nucleotide sequence ID" value="NZ_JADBGF010000002.1"/>
</dbReference>
<protein>
    <submittedName>
        <fullName evidence="1">Uncharacterized protein</fullName>
    </submittedName>
</protein>
<sequence length="352" mass="40490">MADTQETNRRRLRRLGEMDKTKAVDMANRALKDTWSVGLKPDNVVLRLEFIQQKQGDAPLVNLIKSQGIALRFYLLALFDAQCRLPVDATWTNSRPLRGPGSWSDFIATDGAYDTRTQTYMRDTKQGRTRSDLRLRQIQGALRTLEELGPERALVTVPQAENGGRRQYVGFTLMKETGRGSYQTADTYVVPRNVWSVKTVTVPATFFLNGWVQVLHPTEIATWLILRALSQWARKSHTELGVYLYGKAREEDFGMRRNPWEDACQRLLDFDLIRHAHAGDLNSDPTGFGNMIVNHMARWERDRYEPYRWQITDMGLNDDAMKICLRELTLRQKSADRAAEARARKKSEPPTK</sequence>
<accession>A0A8I0TWN2</accession>
<dbReference type="OrthoDB" id="3336462at2"/>
<name>A0A8I0TWN2_9ACTN</name>
<dbReference type="Proteomes" id="UP000629287">
    <property type="component" value="Unassembled WGS sequence"/>
</dbReference>
<keyword evidence="2" id="KW-1185">Reference proteome</keyword>
<organism evidence="1 2">
    <name type="scientific">Streptomyces stelliscabiei</name>
    <dbReference type="NCBI Taxonomy" id="146820"/>
    <lineage>
        <taxon>Bacteria</taxon>
        <taxon>Bacillati</taxon>
        <taxon>Actinomycetota</taxon>
        <taxon>Actinomycetes</taxon>
        <taxon>Kitasatosporales</taxon>
        <taxon>Streptomycetaceae</taxon>
        <taxon>Streptomyces</taxon>
    </lineage>
</organism>
<comment type="caution">
    <text evidence="1">The sequence shown here is derived from an EMBL/GenBank/DDBJ whole genome shotgun (WGS) entry which is preliminary data.</text>
</comment>